<evidence type="ECO:0000256" key="1">
    <source>
        <dbReference type="SAM" id="Phobius"/>
    </source>
</evidence>
<keyword evidence="1" id="KW-1133">Transmembrane helix</keyword>
<dbReference type="SUPFAM" id="SSF48264">
    <property type="entry name" value="Cytochrome P450"/>
    <property type="match status" value="1"/>
</dbReference>
<dbReference type="InterPro" id="IPR036396">
    <property type="entry name" value="Cyt_P450_sf"/>
</dbReference>
<organism evidence="2 3">
    <name type="scientific">Helicocarpus griseus UAMH5409</name>
    <dbReference type="NCBI Taxonomy" id="1447875"/>
    <lineage>
        <taxon>Eukaryota</taxon>
        <taxon>Fungi</taxon>
        <taxon>Dikarya</taxon>
        <taxon>Ascomycota</taxon>
        <taxon>Pezizomycotina</taxon>
        <taxon>Eurotiomycetes</taxon>
        <taxon>Eurotiomycetidae</taxon>
        <taxon>Onygenales</taxon>
        <taxon>Ajellomycetaceae</taxon>
        <taxon>Helicocarpus</taxon>
    </lineage>
</organism>
<keyword evidence="3" id="KW-1185">Reference proteome</keyword>
<gene>
    <name evidence="2" type="ORF">AJ79_08982</name>
</gene>
<keyword evidence="1" id="KW-0472">Membrane</keyword>
<dbReference type="GO" id="GO:0006707">
    <property type="term" value="P:cholesterol catabolic process"/>
    <property type="evidence" value="ECO:0007669"/>
    <property type="project" value="InterPro"/>
</dbReference>
<dbReference type="GO" id="GO:0005506">
    <property type="term" value="F:iron ion binding"/>
    <property type="evidence" value="ECO:0007669"/>
    <property type="project" value="InterPro"/>
</dbReference>
<dbReference type="STRING" id="1447875.A0A2B7WNM4"/>
<dbReference type="PANTHER" id="PTHR24293">
    <property type="entry name" value="CYTOCHROME P450 FAMILY 46 SUBFAMILY A"/>
    <property type="match status" value="1"/>
</dbReference>
<dbReference type="AlphaFoldDB" id="A0A2B7WNM4"/>
<dbReference type="PANTHER" id="PTHR24293:SF0">
    <property type="entry name" value="CYP46A1 PROTEIN-RELATED"/>
    <property type="match status" value="1"/>
</dbReference>
<dbReference type="EMBL" id="PDNB01000232">
    <property type="protein sequence ID" value="PGG98101.1"/>
    <property type="molecule type" value="Genomic_DNA"/>
</dbReference>
<dbReference type="GO" id="GO:0033781">
    <property type="term" value="F:cholesterol 24-hydroxylase activity"/>
    <property type="evidence" value="ECO:0007669"/>
    <property type="project" value="InterPro"/>
</dbReference>
<reference evidence="2 3" key="1">
    <citation type="submission" date="2017-10" db="EMBL/GenBank/DDBJ databases">
        <title>Comparative genomics in systemic dimorphic fungi from Ajellomycetaceae.</title>
        <authorList>
            <person name="Munoz J.F."/>
            <person name="Mcewen J.G."/>
            <person name="Clay O.K."/>
            <person name="Cuomo C.A."/>
        </authorList>
    </citation>
    <scope>NUCLEOTIDE SEQUENCE [LARGE SCALE GENOMIC DNA]</scope>
    <source>
        <strain evidence="2 3">UAMH5409</strain>
    </source>
</reference>
<dbReference type="GO" id="GO:0020037">
    <property type="term" value="F:heme binding"/>
    <property type="evidence" value="ECO:0007669"/>
    <property type="project" value="InterPro"/>
</dbReference>
<dbReference type="InterPro" id="IPR039983">
    <property type="entry name" value="CYP46A1"/>
</dbReference>
<protein>
    <recommendedName>
        <fullName evidence="4">Cytochrome P450 oxidoreductase</fullName>
    </recommendedName>
</protein>
<dbReference type="InterPro" id="IPR001128">
    <property type="entry name" value="Cyt_P450"/>
</dbReference>
<keyword evidence="1" id="KW-0812">Transmembrane</keyword>
<feature type="transmembrane region" description="Helical" evidence="1">
    <location>
        <begin position="6"/>
        <end position="29"/>
    </location>
</feature>
<dbReference type="Proteomes" id="UP000223968">
    <property type="component" value="Unassembled WGS sequence"/>
</dbReference>
<dbReference type="Pfam" id="PF00067">
    <property type="entry name" value="p450"/>
    <property type="match status" value="1"/>
</dbReference>
<name>A0A2B7WNM4_9EURO</name>
<evidence type="ECO:0008006" key="4">
    <source>
        <dbReference type="Google" id="ProtNLM"/>
    </source>
</evidence>
<proteinExistence type="predicted"/>
<accession>A0A2B7WNM4</accession>
<evidence type="ECO:0000313" key="3">
    <source>
        <dbReference type="Proteomes" id="UP000223968"/>
    </source>
</evidence>
<dbReference type="OrthoDB" id="10029320at2759"/>
<comment type="caution">
    <text evidence="2">The sequence shown here is derived from an EMBL/GenBank/DDBJ whole genome shotgun (WGS) entry which is preliminary data.</text>
</comment>
<evidence type="ECO:0000313" key="2">
    <source>
        <dbReference type="EMBL" id="PGG98101.1"/>
    </source>
</evidence>
<dbReference type="Gene3D" id="1.10.630.10">
    <property type="entry name" value="Cytochrome P450"/>
    <property type="match status" value="1"/>
</dbReference>
<sequence length="194" mass="21657">MALSTIVLNGSMSDVVLVAVGIAFCYAIVRFVQVRLSRLDIPQPPHSFWFGHLGVVRKFNKAYPPDAAIHHLKNSISREYNLPDIYYLDLWPLIPPTVVVCSPELAAQVTTEQSCPKSPEIEKFLSPFLGKSNIISLNGKKWKELHAVFAPAFAPAYLRTLTDGMVDEVQLYRDKLSQLANSHAEFSMAKLTSI</sequence>